<sequence length="41" mass="5026">NPLWKLENEESYLSLPPQVNLKKKKVVLWIKKKFWIIMMVL</sequence>
<feature type="non-terminal residue" evidence="1">
    <location>
        <position position="1"/>
    </location>
</feature>
<accession>A0A0F8X6Q9</accession>
<organism evidence="1">
    <name type="scientific">marine sediment metagenome</name>
    <dbReference type="NCBI Taxonomy" id="412755"/>
    <lineage>
        <taxon>unclassified sequences</taxon>
        <taxon>metagenomes</taxon>
        <taxon>ecological metagenomes</taxon>
    </lineage>
</organism>
<evidence type="ECO:0000313" key="1">
    <source>
        <dbReference type="EMBL" id="KKK56640.1"/>
    </source>
</evidence>
<gene>
    <name evidence="1" type="ORF">LCGC14_3062520</name>
</gene>
<proteinExistence type="predicted"/>
<name>A0A0F8X6Q9_9ZZZZ</name>
<reference evidence="1" key="1">
    <citation type="journal article" date="2015" name="Nature">
        <title>Complex archaea that bridge the gap between prokaryotes and eukaryotes.</title>
        <authorList>
            <person name="Spang A."/>
            <person name="Saw J.H."/>
            <person name="Jorgensen S.L."/>
            <person name="Zaremba-Niedzwiedzka K."/>
            <person name="Martijn J."/>
            <person name="Lind A.E."/>
            <person name="van Eijk R."/>
            <person name="Schleper C."/>
            <person name="Guy L."/>
            <person name="Ettema T.J."/>
        </authorList>
    </citation>
    <scope>NUCLEOTIDE SEQUENCE</scope>
</reference>
<dbReference type="AlphaFoldDB" id="A0A0F8X6Q9"/>
<protein>
    <submittedName>
        <fullName evidence="1">Uncharacterized protein</fullName>
    </submittedName>
</protein>
<dbReference type="EMBL" id="LAZR01064892">
    <property type="protein sequence ID" value="KKK56640.1"/>
    <property type="molecule type" value="Genomic_DNA"/>
</dbReference>
<comment type="caution">
    <text evidence="1">The sequence shown here is derived from an EMBL/GenBank/DDBJ whole genome shotgun (WGS) entry which is preliminary data.</text>
</comment>